<accession>A0ABR8CU83</accession>
<name>A0ABR8CU83_9NOST</name>
<dbReference type="SUPFAM" id="SSF53756">
    <property type="entry name" value="UDP-Glycosyltransferase/glycogen phosphorylase"/>
    <property type="match status" value="1"/>
</dbReference>
<evidence type="ECO:0000256" key="1">
    <source>
        <dbReference type="ARBA" id="ARBA00022679"/>
    </source>
</evidence>
<organism evidence="2 3">
    <name type="scientific">Anabaena subtropica FACHB-260</name>
    <dbReference type="NCBI Taxonomy" id="2692884"/>
    <lineage>
        <taxon>Bacteria</taxon>
        <taxon>Bacillati</taxon>
        <taxon>Cyanobacteriota</taxon>
        <taxon>Cyanophyceae</taxon>
        <taxon>Nostocales</taxon>
        <taxon>Nostocaceae</taxon>
        <taxon>Anabaena</taxon>
    </lineage>
</organism>
<gene>
    <name evidence="2" type="ORF">H6G18_18160</name>
</gene>
<dbReference type="EMBL" id="JACJRF010000035">
    <property type="protein sequence ID" value="MBD2346055.1"/>
    <property type="molecule type" value="Genomic_DNA"/>
</dbReference>
<dbReference type="PANTHER" id="PTHR46401">
    <property type="entry name" value="GLYCOSYLTRANSFERASE WBBK-RELATED"/>
    <property type="match status" value="1"/>
</dbReference>
<evidence type="ECO:0000313" key="2">
    <source>
        <dbReference type="EMBL" id="MBD2346055.1"/>
    </source>
</evidence>
<comment type="caution">
    <text evidence="2">The sequence shown here is derived from an EMBL/GenBank/DDBJ whole genome shotgun (WGS) entry which is preliminary data.</text>
</comment>
<dbReference type="PANTHER" id="PTHR46401:SF2">
    <property type="entry name" value="GLYCOSYLTRANSFERASE WBBK-RELATED"/>
    <property type="match status" value="1"/>
</dbReference>
<dbReference type="Proteomes" id="UP000607281">
    <property type="component" value="Unassembled WGS sequence"/>
</dbReference>
<protein>
    <submittedName>
        <fullName evidence="2">Glycosyltransferase family 4 protein</fullName>
    </submittedName>
</protein>
<sequence length="391" mass="43954">MKITYITDFDILNPTERNSHHPKAVGHRGRCFYAAKSLVDEQTTVQYLCPLSRKSALISKLKWRFYRYILQQRYIAWAEPSVSQNYAAQIKQRLSNVKSDVVMAPEINLLAYLECDRPLVLWTDTPYAGLFDGYTDFSHLCRETINHLTTMDRLTLHKCQLVIFPSKWAADIAIKNYQVDPAKVEVVPFGANIECDRTLADIQSLVNARSQQTCKLLFIGVDWVRKGGTIALNVAKQLQENGLDVELIIVGCQPPENEYPLPDFVKPLGFINKSTPAGLAKFNSLIAESHFLIVPSQAETYGNVFCEANSFGVPCLATNAGGIATIIRDGINGKTFSPDANPQEYCTYIEDIFSHYSTYKSLALSAFHEYQTRFDWSAAGQSVRNLLSNIV</sequence>
<dbReference type="Pfam" id="PF13692">
    <property type="entry name" value="Glyco_trans_1_4"/>
    <property type="match status" value="1"/>
</dbReference>
<dbReference type="RefSeq" id="WP_190408477.1">
    <property type="nucleotide sequence ID" value="NZ_JACJRF010000035.1"/>
</dbReference>
<reference evidence="2 3" key="1">
    <citation type="journal article" date="2020" name="ISME J.">
        <title>Comparative genomics reveals insights into cyanobacterial evolution and habitat adaptation.</title>
        <authorList>
            <person name="Chen M.Y."/>
            <person name="Teng W.K."/>
            <person name="Zhao L."/>
            <person name="Hu C.X."/>
            <person name="Zhou Y.K."/>
            <person name="Han B.P."/>
            <person name="Song L.R."/>
            <person name="Shu W.S."/>
        </authorList>
    </citation>
    <scope>NUCLEOTIDE SEQUENCE [LARGE SCALE GENOMIC DNA]</scope>
    <source>
        <strain evidence="2 3">FACHB-260</strain>
    </source>
</reference>
<keyword evidence="3" id="KW-1185">Reference proteome</keyword>
<dbReference type="CDD" id="cd03801">
    <property type="entry name" value="GT4_PimA-like"/>
    <property type="match status" value="1"/>
</dbReference>
<proteinExistence type="predicted"/>
<evidence type="ECO:0000313" key="3">
    <source>
        <dbReference type="Proteomes" id="UP000607281"/>
    </source>
</evidence>
<dbReference type="Gene3D" id="3.40.50.2000">
    <property type="entry name" value="Glycogen Phosphorylase B"/>
    <property type="match status" value="2"/>
</dbReference>
<keyword evidence="1" id="KW-0808">Transferase</keyword>